<dbReference type="InterPro" id="IPR001638">
    <property type="entry name" value="Solute-binding_3/MltF_N"/>
</dbReference>
<dbReference type="RefSeq" id="WP_114811137.1">
    <property type="nucleotide sequence ID" value="NZ_CP139965.1"/>
</dbReference>
<accession>A0ABZ0WSZ2</accession>
<proteinExistence type="predicted"/>
<dbReference type="EMBL" id="CP139965">
    <property type="protein sequence ID" value="WQD80533.1"/>
    <property type="molecule type" value="Genomic_DNA"/>
</dbReference>
<evidence type="ECO:0000313" key="3">
    <source>
        <dbReference type="EMBL" id="WQD80533.1"/>
    </source>
</evidence>
<gene>
    <name evidence="3" type="ORF">U0042_13100</name>
</gene>
<dbReference type="PANTHER" id="PTHR35936:SF17">
    <property type="entry name" value="ARGININE-BINDING EXTRACELLULAR PROTEIN ARTP"/>
    <property type="match status" value="1"/>
</dbReference>
<keyword evidence="1" id="KW-0732">Signal</keyword>
<dbReference type="Pfam" id="PF00497">
    <property type="entry name" value="SBP_bac_3"/>
    <property type="match status" value="1"/>
</dbReference>
<reference evidence="3 4" key="1">
    <citation type="submission" date="2023-12" db="EMBL/GenBank/DDBJ databases">
        <title>Genome sequencing and assembly of bacterial species from a model synthetic community.</title>
        <authorList>
            <person name="Hogle S.L."/>
        </authorList>
    </citation>
    <scope>NUCLEOTIDE SEQUENCE [LARGE SCALE GENOMIC DNA]</scope>
    <source>
        <strain evidence="3 4">HAMBI 2494</strain>
    </source>
</reference>
<evidence type="ECO:0000259" key="2">
    <source>
        <dbReference type="SMART" id="SM00062"/>
    </source>
</evidence>
<protein>
    <submittedName>
        <fullName evidence="3">Transporter substrate-binding domain-containing protein</fullName>
    </submittedName>
</protein>
<evidence type="ECO:0000256" key="1">
    <source>
        <dbReference type="ARBA" id="ARBA00022729"/>
    </source>
</evidence>
<feature type="domain" description="Solute-binding protein family 3/N-terminal" evidence="2">
    <location>
        <begin position="2"/>
        <end position="238"/>
    </location>
</feature>
<evidence type="ECO:0000313" key="4">
    <source>
        <dbReference type="Proteomes" id="UP001325479"/>
    </source>
</evidence>
<keyword evidence="4" id="KW-1185">Reference proteome</keyword>
<dbReference type="PANTHER" id="PTHR35936">
    <property type="entry name" value="MEMBRANE-BOUND LYTIC MUREIN TRANSGLYCOSYLASE F"/>
    <property type="match status" value="1"/>
</dbReference>
<dbReference type="SMART" id="SM00062">
    <property type="entry name" value="PBPb"/>
    <property type="match status" value="1"/>
</dbReference>
<dbReference type="SUPFAM" id="SSF53850">
    <property type="entry name" value="Periplasmic binding protein-like II"/>
    <property type="match status" value="1"/>
</dbReference>
<dbReference type="Proteomes" id="UP001325479">
    <property type="component" value="Chromosome"/>
</dbReference>
<dbReference type="Gene3D" id="3.40.190.10">
    <property type="entry name" value="Periplasmic binding protein-like II"/>
    <property type="match status" value="2"/>
</dbReference>
<sequence>MKITLAYIEEPPFGWTATDGSATGADIDLATVVLRTLGVTQITPCLTTFAELLPGVAAGRWDLNVPLFVTPERMSQVDFSLPVWAIGDGLLVRVGNPMSLTGYGAVAARRDARLAVITGQVQHQAAKSGGVHDDQIVLFDAQGEAIEALLAGHVDAYASTALGNRVVAQRVGLQRVEAVAVTPSAHEAGTSAGCPMPMGAFSFRKGNAALRDAFNRALRAYLGSAEHRRRMAAFGLTAAEIDPIVDHRT</sequence>
<name>A0ABZ0WSZ2_9BURK</name>
<organism evidence="3 4">
    <name type="scientific">Paraburkholderia kururiensis</name>
    <dbReference type="NCBI Taxonomy" id="984307"/>
    <lineage>
        <taxon>Bacteria</taxon>
        <taxon>Pseudomonadati</taxon>
        <taxon>Pseudomonadota</taxon>
        <taxon>Betaproteobacteria</taxon>
        <taxon>Burkholderiales</taxon>
        <taxon>Burkholderiaceae</taxon>
        <taxon>Paraburkholderia</taxon>
    </lineage>
</organism>